<dbReference type="EMBL" id="AGNL01008215">
    <property type="protein sequence ID" value="EJK70668.1"/>
    <property type="molecule type" value="Genomic_DNA"/>
</dbReference>
<evidence type="ECO:0000313" key="1">
    <source>
        <dbReference type="EMBL" id="EJK70668.1"/>
    </source>
</evidence>
<evidence type="ECO:0000313" key="2">
    <source>
        <dbReference type="Proteomes" id="UP000266841"/>
    </source>
</evidence>
<feature type="non-terminal residue" evidence="1">
    <location>
        <position position="1"/>
    </location>
</feature>
<proteinExistence type="predicted"/>
<name>K0SW79_THAOC</name>
<accession>K0SW79</accession>
<comment type="caution">
    <text evidence="1">The sequence shown here is derived from an EMBL/GenBank/DDBJ whole genome shotgun (WGS) entry which is preliminary data.</text>
</comment>
<sequence length="28" mass="2887">GTAMEVEVATCVCGVSSLPMGIGWMDGW</sequence>
<gene>
    <name evidence="1" type="ORF">THAOC_07953</name>
</gene>
<keyword evidence="2" id="KW-1185">Reference proteome</keyword>
<dbReference type="Proteomes" id="UP000266841">
    <property type="component" value="Unassembled WGS sequence"/>
</dbReference>
<reference evidence="1 2" key="1">
    <citation type="journal article" date="2012" name="Genome Biol.">
        <title>Genome and low-iron response of an oceanic diatom adapted to chronic iron limitation.</title>
        <authorList>
            <person name="Lommer M."/>
            <person name="Specht M."/>
            <person name="Roy A.S."/>
            <person name="Kraemer L."/>
            <person name="Andreson R."/>
            <person name="Gutowska M.A."/>
            <person name="Wolf J."/>
            <person name="Bergner S.V."/>
            <person name="Schilhabel M.B."/>
            <person name="Klostermeier U.C."/>
            <person name="Beiko R.G."/>
            <person name="Rosenstiel P."/>
            <person name="Hippler M."/>
            <person name="Laroche J."/>
        </authorList>
    </citation>
    <scope>NUCLEOTIDE SEQUENCE [LARGE SCALE GENOMIC DNA]</scope>
    <source>
        <strain evidence="1 2">CCMP1005</strain>
    </source>
</reference>
<organism evidence="1 2">
    <name type="scientific">Thalassiosira oceanica</name>
    <name type="common">Marine diatom</name>
    <dbReference type="NCBI Taxonomy" id="159749"/>
    <lineage>
        <taxon>Eukaryota</taxon>
        <taxon>Sar</taxon>
        <taxon>Stramenopiles</taxon>
        <taxon>Ochrophyta</taxon>
        <taxon>Bacillariophyta</taxon>
        <taxon>Coscinodiscophyceae</taxon>
        <taxon>Thalassiosirophycidae</taxon>
        <taxon>Thalassiosirales</taxon>
        <taxon>Thalassiosiraceae</taxon>
        <taxon>Thalassiosira</taxon>
    </lineage>
</organism>
<protein>
    <submittedName>
        <fullName evidence="1">Uncharacterized protein</fullName>
    </submittedName>
</protein>
<dbReference type="AlphaFoldDB" id="K0SW79"/>